<evidence type="ECO:0000256" key="7">
    <source>
        <dbReference type="ARBA" id="ARBA00023237"/>
    </source>
</evidence>
<dbReference type="AlphaFoldDB" id="A0A923KM58"/>
<keyword evidence="8" id="KW-0175">Coiled coil</keyword>
<evidence type="ECO:0000256" key="8">
    <source>
        <dbReference type="SAM" id="Coils"/>
    </source>
</evidence>
<dbReference type="EMBL" id="JACOFV010000017">
    <property type="protein sequence ID" value="MBC3863790.1"/>
    <property type="molecule type" value="Genomic_DNA"/>
</dbReference>
<dbReference type="PANTHER" id="PTHR30026:SF20">
    <property type="entry name" value="OUTER MEMBRANE PROTEIN TOLC"/>
    <property type="match status" value="1"/>
</dbReference>
<evidence type="ECO:0000256" key="2">
    <source>
        <dbReference type="ARBA" id="ARBA00007613"/>
    </source>
</evidence>
<accession>A0A923KM58</accession>
<proteinExistence type="inferred from homology"/>
<evidence type="ECO:0000256" key="1">
    <source>
        <dbReference type="ARBA" id="ARBA00004442"/>
    </source>
</evidence>
<keyword evidence="6" id="KW-0472">Membrane</keyword>
<dbReference type="GO" id="GO:0015288">
    <property type="term" value="F:porin activity"/>
    <property type="evidence" value="ECO:0007669"/>
    <property type="project" value="TreeGrafter"/>
</dbReference>
<keyword evidence="3" id="KW-0813">Transport</keyword>
<dbReference type="Gene3D" id="1.20.1600.10">
    <property type="entry name" value="Outer membrane efflux proteins (OEP)"/>
    <property type="match status" value="1"/>
</dbReference>
<keyword evidence="4" id="KW-1134">Transmembrane beta strand</keyword>
<comment type="similarity">
    <text evidence="2">Belongs to the outer membrane factor (OMF) (TC 1.B.17) family.</text>
</comment>
<evidence type="ECO:0000256" key="6">
    <source>
        <dbReference type="ARBA" id="ARBA00023136"/>
    </source>
</evidence>
<feature type="coiled-coil region" evidence="8">
    <location>
        <begin position="399"/>
        <end position="426"/>
    </location>
</feature>
<reference evidence="9" key="1">
    <citation type="submission" date="2020-08" db="EMBL/GenBank/DDBJ databases">
        <title>Novel species isolated from subtropical streams in China.</title>
        <authorList>
            <person name="Lu H."/>
        </authorList>
    </citation>
    <scope>NUCLEOTIDE SEQUENCE</scope>
    <source>
        <strain evidence="9">KACC 12607</strain>
    </source>
</reference>
<gene>
    <name evidence="9" type="ORF">H8K32_16920</name>
</gene>
<evidence type="ECO:0000256" key="4">
    <source>
        <dbReference type="ARBA" id="ARBA00022452"/>
    </source>
</evidence>
<dbReference type="GO" id="GO:0009279">
    <property type="term" value="C:cell outer membrane"/>
    <property type="evidence" value="ECO:0007669"/>
    <property type="project" value="UniProtKB-SubCell"/>
</dbReference>
<dbReference type="GO" id="GO:1990281">
    <property type="term" value="C:efflux pump complex"/>
    <property type="evidence" value="ECO:0007669"/>
    <property type="project" value="TreeGrafter"/>
</dbReference>
<evidence type="ECO:0000313" key="10">
    <source>
        <dbReference type="Proteomes" id="UP000634011"/>
    </source>
</evidence>
<dbReference type="InterPro" id="IPR003423">
    <property type="entry name" value="OMP_efflux"/>
</dbReference>
<evidence type="ECO:0000313" key="9">
    <source>
        <dbReference type="EMBL" id="MBC3863790.1"/>
    </source>
</evidence>
<protein>
    <submittedName>
        <fullName evidence="9">TolC family protein</fullName>
    </submittedName>
</protein>
<comment type="subcellular location">
    <subcellularLocation>
        <location evidence="1">Cell outer membrane</location>
    </subcellularLocation>
</comment>
<dbReference type="Proteomes" id="UP000634011">
    <property type="component" value="Unassembled WGS sequence"/>
</dbReference>
<dbReference type="PANTHER" id="PTHR30026">
    <property type="entry name" value="OUTER MEMBRANE PROTEIN TOLC"/>
    <property type="match status" value="1"/>
</dbReference>
<dbReference type="Pfam" id="PF02321">
    <property type="entry name" value="OEP"/>
    <property type="match status" value="2"/>
</dbReference>
<keyword evidence="7" id="KW-0998">Cell outer membrane</keyword>
<comment type="caution">
    <text evidence="9">The sequence shown here is derived from an EMBL/GenBank/DDBJ whole genome shotgun (WGS) entry which is preliminary data.</text>
</comment>
<dbReference type="GO" id="GO:0015562">
    <property type="term" value="F:efflux transmembrane transporter activity"/>
    <property type="evidence" value="ECO:0007669"/>
    <property type="project" value="InterPro"/>
</dbReference>
<organism evidence="9 10">
    <name type="scientific">Undibacterium jejuense</name>
    <dbReference type="NCBI Taxonomy" id="1344949"/>
    <lineage>
        <taxon>Bacteria</taxon>
        <taxon>Pseudomonadati</taxon>
        <taxon>Pseudomonadota</taxon>
        <taxon>Betaproteobacteria</taxon>
        <taxon>Burkholderiales</taxon>
        <taxon>Oxalobacteraceae</taxon>
        <taxon>Undibacterium</taxon>
    </lineage>
</organism>
<evidence type="ECO:0000256" key="3">
    <source>
        <dbReference type="ARBA" id="ARBA00022448"/>
    </source>
</evidence>
<name>A0A923KM58_9BURK</name>
<sequence length="472" mass="51937">MQIPVFSLSFRSILAVTTVNSARVQRNLNAKKNLKAGKLRSFARSLIYINLAMLSAHSWSAESLQQAWDVALQRDHTLAASQYRQQSAQHQVNAAQANYFPKVALETGYLRTEYEPAAKLNIPALPFLKGVALPFAQDSAYCGGVTVSAPIFTSGKISSGVAAAKAMADATEAHANLTRSELKLAIAQSYIAVLRAEHAVMVTTSYISAVQRHETDVQELFEHGYAAKHDLLATQVTLANARQLGLQASNALELARAAYNRWMGRPYEQVVQLQDIVNPTAIDDKSNLGVLLTSANEQRQELQELSKQSEAYKSQAASVRAGHLPQIGISGGYSKLENKYLAEDKGWWVGVVMKWDLFDGGLIRQQASALAANAQAVSEMEQDTRERIALQVRQSWLSHQEANARMQLVNKAVEQADESLALARERYRSGLAPNSEVLDAETSRLQAYSNRDNAIYDRELSRLQLQHAAGSL</sequence>
<evidence type="ECO:0000256" key="5">
    <source>
        <dbReference type="ARBA" id="ARBA00022692"/>
    </source>
</evidence>
<keyword evidence="10" id="KW-1185">Reference proteome</keyword>
<dbReference type="InterPro" id="IPR051906">
    <property type="entry name" value="TolC-like"/>
</dbReference>
<dbReference type="RefSeq" id="WP_186913732.1">
    <property type="nucleotide sequence ID" value="NZ_JACOFV010000017.1"/>
</dbReference>
<dbReference type="SUPFAM" id="SSF56954">
    <property type="entry name" value="Outer membrane efflux proteins (OEP)"/>
    <property type="match status" value="1"/>
</dbReference>
<keyword evidence="5" id="KW-0812">Transmembrane</keyword>